<accession>A0A7W3VS33</accession>
<feature type="transmembrane region" description="Helical" evidence="8">
    <location>
        <begin position="226"/>
        <end position="247"/>
    </location>
</feature>
<keyword evidence="4" id="KW-1003">Cell membrane</keyword>
<keyword evidence="5 8" id="KW-0812">Transmembrane</keyword>
<feature type="transmembrane region" description="Helical" evidence="8">
    <location>
        <begin position="87"/>
        <end position="108"/>
    </location>
</feature>
<dbReference type="Pfam" id="PF01594">
    <property type="entry name" value="AI-2E_transport"/>
    <property type="match status" value="1"/>
</dbReference>
<dbReference type="GO" id="GO:0005886">
    <property type="term" value="C:plasma membrane"/>
    <property type="evidence" value="ECO:0007669"/>
    <property type="project" value="UniProtKB-SubCell"/>
</dbReference>
<evidence type="ECO:0000256" key="7">
    <source>
        <dbReference type="ARBA" id="ARBA00023136"/>
    </source>
</evidence>
<feature type="transmembrane region" description="Helical" evidence="8">
    <location>
        <begin position="280"/>
        <end position="304"/>
    </location>
</feature>
<sequence>MTAPGRKIAGANRHRRRDAADAVPWSLRVAAAASWRFLVVLTMLGVVAWTLGYLAQVTVPIGIALLLSALFAPLVERLVRWHVPRALATLIAIVVGLAVLGGVLALVITTVTASLPQLGSQVGASLARINNWLQHGPLHLPQVQQLLDKAVNTIQGNTAELTSRVLSTAATVGGVLTEMLLTLFVLVFFLYSGNQVWRFLLRIVPASSRDEIDVAGRRGFASLVSYVRATVAVACVDAVCIGLGIWLVGVPLAVPLAALIFIGAFVPILGAVVTGAVAVLIALVANGFVAAGIVLAVVVAVMQLESHVLQPFLLGRAVRLHPLAVVLGIALGLEVAGIVGALLAVPILAVAKAAFGSLLRDPRLDPVDIDPLLPANARTAGRSRVSAVRRRVTARRRDSDDELDH</sequence>
<evidence type="ECO:0000256" key="3">
    <source>
        <dbReference type="ARBA" id="ARBA00022448"/>
    </source>
</evidence>
<keyword evidence="3" id="KW-0813">Transport</keyword>
<comment type="similarity">
    <text evidence="2">Belongs to the autoinducer-2 exporter (AI-2E) (TC 2.A.86) family.</text>
</comment>
<dbReference type="Proteomes" id="UP000526734">
    <property type="component" value="Unassembled WGS sequence"/>
</dbReference>
<protein>
    <submittedName>
        <fullName evidence="9">AI-2E family transporter</fullName>
    </submittedName>
</protein>
<feature type="transmembrane region" description="Helical" evidence="8">
    <location>
        <begin position="324"/>
        <end position="350"/>
    </location>
</feature>
<evidence type="ECO:0000313" key="9">
    <source>
        <dbReference type="EMBL" id="MBB1152196.1"/>
    </source>
</evidence>
<dbReference type="AlphaFoldDB" id="A0A7W3VS33"/>
<evidence type="ECO:0000256" key="4">
    <source>
        <dbReference type="ARBA" id="ARBA00022475"/>
    </source>
</evidence>
<organism evidence="9 10">
    <name type="scientific">Amycolatopsis dendrobii</name>
    <dbReference type="NCBI Taxonomy" id="2760662"/>
    <lineage>
        <taxon>Bacteria</taxon>
        <taxon>Bacillati</taxon>
        <taxon>Actinomycetota</taxon>
        <taxon>Actinomycetes</taxon>
        <taxon>Pseudonocardiales</taxon>
        <taxon>Pseudonocardiaceae</taxon>
        <taxon>Amycolatopsis</taxon>
    </lineage>
</organism>
<evidence type="ECO:0000313" key="10">
    <source>
        <dbReference type="Proteomes" id="UP000526734"/>
    </source>
</evidence>
<proteinExistence type="inferred from homology"/>
<feature type="transmembrane region" description="Helical" evidence="8">
    <location>
        <begin position="53"/>
        <end position="75"/>
    </location>
</feature>
<feature type="transmembrane region" description="Helical" evidence="8">
    <location>
        <begin position="25"/>
        <end position="47"/>
    </location>
</feature>
<evidence type="ECO:0000256" key="5">
    <source>
        <dbReference type="ARBA" id="ARBA00022692"/>
    </source>
</evidence>
<dbReference type="InterPro" id="IPR002549">
    <property type="entry name" value="AI-2E-like"/>
</dbReference>
<dbReference type="EMBL" id="JACGZW010000001">
    <property type="protein sequence ID" value="MBB1152196.1"/>
    <property type="molecule type" value="Genomic_DNA"/>
</dbReference>
<dbReference type="PANTHER" id="PTHR21716">
    <property type="entry name" value="TRANSMEMBRANE PROTEIN"/>
    <property type="match status" value="1"/>
</dbReference>
<feature type="transmembrane region" description="Helical" evidence="8">
    <location>
        <begin position="253"/>
        <end position="273"/>
    </location>
</feature>
<feature type="transmembrane region" description="Helical" evidence="8">
    <location>
        <begin position="169"/>
        <end position="191"/>
    </location>
</feature>
<evidence type="ECO:0000256" key="1">
    <source>
        <dbReference type="ARBA" id="ARBA00004651"/>
    </source>
</evidence>
<evidence type="ECO:0000256" key="2">
    <source>
        <dbReference type="ARBA" id="ARBA00009773"/>
    </source>
</evidence>
<keyword evidence="7 8" id="KW-0472">Membrane</keyword>
<gene>
    <name evidence="9" type="ORF">H4281_03545</name>
</gene>
<keyword evidence="10" id="KW-1185">Reference proteome</keyword>
<reference evidence="9 10" key="1">
    <citation type="submission" date="2020-08" db="EMBL/GenBank/DDBJ databases">
        <title>Amycolatopsis sp. nov. DR6-1 isolated from Dendrobium heterocarpum.</title>
        <authorList>
            <person name="Tedsree N."/>
            <person name="Kuncharoen N."/>
            <person name="Likhitwitayawuid K."/>
            <person name="Tanasupawat S."/>
        </authorList>
    </citation>
    <scope>NUCLEOTIDE SEQUENCE [LARGE SCALE GENOMIC DNA]</scope>
    <source>
        <strain evidence="9 10">DR6-1</strain>
    </source>
</reference>
<evidence type="ECO:0000256" key="8">
    <source>
        <dbReference type="SAM" id="Phobius"/>
    </source>
</evidence>
<name>A0A7W3VS33_9PSEU</name>
<dbReference type="RefSeq" id="WP_182889402.1">
    <property type="nucleotide sequence ID" value="NZ_JACGZW010000001.1"/>
</dbReference>
<comment type="caution">
    <text evidence="9">The sequence shown here is derived from an EMBL/GenBank/DDBJ whole genome shotgun (WGS) entry which is preliminary data.</text>
</comment>
<evidence type="ECO:0000256" key="6">
    <source>
        <dbReference type="ARBA" id="ARBA00022989"/>
    </source>
</evidence>
<keyword evidence="6 8" id="KW-1133">Transmembrane helix</keyword>
<comment type="subcellular location">
    <subcellularLocation>
        <location evidence="1">Cell membrane</location>
        <topology evidence="1">Multi-pass membrane protein</topology>
    </subcellularLocation>
</comment>
<dbReference type="PANTHER" id="PTHR21716:SF53">
    <property type="entry name" value="PERMEASE PERM-RELATED"/>
    <property type="match status" value="1"/>
</dbReference>
<dbReference type="GO" id="GO:0055085">
    <property type="term" value="P:transmembrane transport"/>
    <property type="evidence" value="ECO:0007669"/>
    <property type="project" value="TreeGrafter"/>
</dbReference>